<reference evidence="2 3" key="1">
    <citation type="submission" date="2016-08" db="EMBL/GenBank/DDBJ databases">
        <title>A Parts List for Fungal Cellulosomes Revealed by Comparative Genomics.</title>
        <authorList>
            <consortium name="DOE Joint Genome Institute"/>
            <person name="Haitjema C.H."/>
            <person name="Gilmore S.P."/>
            <person name="Henske J.K."/>
            <person name="Solomon K.V."/>
            <person name="De Groot R."/>
            <person name="Kuo A."/>
            <person name="Mondo S.J."/>
            <person name="Salamov A.A."/>
            <person name="Labutti K."/>
            <person name="Zhao Z."/>
            <person name="Chiniquy J."/>
            <person name="Barry K."/>
            <person name="Brewer H.M."/>
            <person name="Purvine S.O."/>
            <person name="Wright A.T."/>
            <person name="Boxma B."/>
            <person name="Van Alen T."/>
            <person name="Hackstein J.H."/>
            <person name="Baker S.E."/>
            <person name="Grigoriev I.V."/>
            <person name="O'Malley M.A."/>
        </authorList>
    </citation>
    <scope>NUCLEOTIDE SEQUENCE [LARGE SCALE GENOMIC DNA]</scope>
    <source>
        <strain evidence="2 3">S4</strain>
    </source>
</reference>
<proteinExistence type="predicted"/>
<gene>
    <name evidence="2" type="ORF">BCR32DRAFT_292028</name>
</gene>
<feature type="transmembrane region" description="Helical" evidence="1">
    <location>
        <begin position="137"/>
        <end position="162"/>
    </location>
</feature>
<evidence type="ECO:0000313" key="3">
    <source>
        <dbReference type="Proteomes" id="UP000193944"/>
    </source>
</evidence>
<protein>
    <submittedName>
        <fullName evidence="2">Uncharacterized protein</fullName>
    </submittedName>
</protein>
<comment type="caution">
    <text evidence="2">The sequence shown here is derived from an EMBL/GenBank/DDBJ whole genome shotgun (WGS) entry which is preliminary data.</text>
</comment>
<dbReference type="Proteomes" id="UP000193944">
    <property type="component" value="Unassembled WGS sequence"/>
</dbReference>
<sequence length="170" mass="18768">MNNKNDTFTFDEAVKSYTSEKIRICKNNNDCINEEFCNKGNCMVQLSCSQDKTKCIESYYNNNHITNSTCTINEDCISNSCINNRCVGNLLICNIEPSKGICGLDNYSKCIVNSECLSGICKNDLCIPKSTNIAVPPGLICLAAVLLFIIISILTCLCCGCCKKTKHETK</sequence>
<dbReference type="AlphaFoldDB" id="A0A1Y1XC50"/>
<dbReference type="EMBL" id="MCFG01000074">
    <property type="protein sequence ID" value="ORX83351.1"/>
    <property type="molecule type" value="Genomic_DNA"/>
</dbReference>
<reference evidence="2 3" key="2">
    <citation type="submission" date="2016-08" db="EMBL/GenBank/DDBJ databases">
        <title>Pervasive Adenine N6-methylation of Active Genes in Fungi.</title>
        <authorList>
            <consortium name="DOE Joint Genome Institute"/>
            <person name="Mondo S.J."/>
            <person name="Dannebaum R.O."/>
            <person name="Kuo R.C."/>
            <person name="Labutti K."/>
            <person name="Haridas S."/>
            <person name="Kuo A."/>
            <person name="Salamov A."/>
            <person name="Ahrendt S.R."/>
            <person name="Lipzen A."/>
            <person name="Sullivan W."/>
            <person name="Andreopoulos W.B."/>
            <person name="Clum A."/>
            <person name="Lindquist E."/>
            <person name="Daum C."/>
            <person name="Ramamoorthy G.K."/>
            <person name="Gryganskyi A."/>
            <person name="Culley D."/>
            <person name="Magnuson J.K."/>
            <person name="James T.Y."/>
            <person name="O'Malley M.A."/>
            <person name="Stajich J.E."/>
            <person name="Spatafora J.W."/>
            <person name="Visel A."/>
            <person name="Grigoriev I.V."/>
        </authorList>
    </citation>
    <scope>NUCLEOTIDE SEQUENCE [LARGE SCALE GENOMIC DNA]</scope>
    <source>
        <strain evidence="2 3">S4</strain>
    </source>
</reference>
<evidence type="ECO:0000256" key="1">
    <source>
        <dbReference type="SAM" id="Phobius"/>
    </source>
</evidence>
<keyword evidence="1" id="KW-0812">Transmembrane</keyword>
<organism evidence="2 3">
    <name type="scientific">Anaeromyces robustus</name>
    <dbReference type="NCBI Taxonomy" id="1754192"/>
    <lineage>
        <taxon>Eukaryota</taxon>
        <taxon>Fungi</taxon>
        <taxon>Fungi incertae sedis</taxon>
        <taxon>Chytridiomycota</taxon>
        <taxon>Chytridiomycota incertae sedis</taxon>
        <taxon>Neocallimastigomycetes</taxon>
        <taxon>Neocallimastigales</taxon>
        <taxon>Neocallimastigaceae</taxon>
        <taxon>Anaeromyces</taxon>
    </lineage>
</organism>
<accession>A0A1Y1XC50</accession>
<keyword evidence="3" id="KW-1185">Reference proteome</keyword>
<keyword evidence="1" id="KW-0472">Membrane</keyword>
<keyword evidence="1" id="KW-1133">Transmembrane helix</keyword>
<name>A0A1Y1XC50_9FUNG</name>
<evidence type="ECO:0000313" key="2">
    <source>
        <dbReference type="EMBL" id="ORX83351.1"/>
    </source>
</evidence>